<evidence type="ECO:0000313" key="2">
    <source>
        <dbReference type="Proteomes" id="UP000198908"/>
    </source>
</evidence>
<evidence type="ECO:0008006" key="3">
    <source>
        <dbReference type="Google" id="ProtNLM"/>
    </source>
</evidence>
<protein>
    <recommendedName>
        <fullName evidence="3">Addiction module toxin RelE</fullName>
    </recommendedName>
</protein>
<dbReference type="STRING" id="416944.SAMN05421548_11913"/>
<dbReference type="EMBL" id="FMYQ01000019">
    <property type="protein sequence ID" value="SDD40827.1"/>
    <property type="molecule type" value="Genomic_DNA"/>
</dbReference>
<dbReference type="OrthoDB" id="8607264at2"/>
<proteinExistence type="predicted"/>
<dbReference type="RefSeq" id="WP_092000084.1">
    <property type="nucleotide sequence ID" value="NZ_FMYQ01000019.1"/>
</dbReference>
<evidence type="ECO:0000313" key="1">
    <source>
        <dbReference type="EMBL" id="SDD40827.1"/>
    </source>
</evidence>
<reference evidence="2" key="1">
    <citation type="submission" date="2016-09" db="EMBL/GenBank/DDBJ databases">
        <authorList>
            <person name="Varghese N."/>
            <person name="Submissions S."/>
        </authorList>
    </citation>
    <scope>NUCLEOTIDE SEQUENCE [LARGE SCALE GENOMIC DNA]</scope>
    <source>
        <strain evidence="2">TNe-862</strain>
    </source>
</reference>
<dbReference type="AlphaFoldDB" id="A0A1G6UJU4"/>
<organism evidence="1 2">
    <name type="scientific">Paraburkholderia lycopersici</name>
    <dbReference type="NCBI Taxonomy" id="416944"/>
    <lineage>
        <taxon>Bacteria</taxon>
        <taxon>Pseudomonadati</taxon>
        <taxon>Pseudomonadota</taxon>
        <taxon>Betaproteobacteria</taxon>
        <taxon>Burkholderiales</taxon>
        <taxon>Burkholderiaceae</taxon>
        <taxon>Paraburkholderia</taxon>
    </lineage>
</organism>
<keyword evidence="2" id="KW-1185">Reference proteome</keyword>
<name>A0A1G6UJU4_9BURK</name>
<dbReference type="Proteomes" id="UP000198908">
    <property type="component" value="Unassembled WGS sequence"/>
</dbReference>
<dbReference type="PIRSF" id="PIRSF018634">
    <property type="entry name" value="UCP018634"/>
    <property type="match status" value="1"/>
</dbReference>
<dbReference type="Pfam" id="PF06296">
    <property type="entry name" value="RelE"/>
    <property type="match status" value="1"/>
</dbReference>
<sequence>MKKQSRQVAAARPVEASVASRAFKTAWFARKARAAGIRDAELCEAIAGLNKGQGDDLGGNVWKKRLDRNTRRGIVVNRIGDFWVFVYLFAKSDRENIDERELKDFKRLARDYGRMKDADIDRLLESKDLVEICNG</sequence>
<dbReference type="InterPro" id="IPR009387">
    <property type="entry name" value="HigB-2"/>
</dbReference>
<accession>A0A1G6UJU4</accession>
<gene>
    <name evidence="1" type="ORF">SAMN05421548_11913</name>
</gene>